<gene>
    <name evidence="1" type="ORF">LTS18_005363</name>
</gene>
<dbReference type="Proteomes" id="UP001186974">
    <property type="component" value="Unassembled WGS sequence"/>
</dbReference>
<name>A0ACC3DRS7_9PEZI</name>
<accession>A0ACC3DRS7</accession>
<evidence type="ECO:0000313" key="1">
    <source>
        <dbReference type="EMBL" id="KAK3079244.1"/>
    </source>
</evidence>
<sequence length="113" mass="12419">MSDGKVEKDLLSLDGGGIKGISSLLILNAVMTRVRAIEGRDLEQERLPKDYFDLAARTSTGGLVARMLFRLNMSTSQVIQQYDSMAKRIFAPTVFGLDLQKYLGGVGYWLGSS</sequence>
<keyword evidence="2" id="KW-1185">Reference proteome</keyword>
<comment type="caution">
    <text evidence="1">The sequence shown here is derived from an EMBL/GenBank/DDBJ whole genome shotgun (WGS) entry which is preliminary data.</text>
</comment>
<reference evidence="1" key="1">
    <citation type="submission" date="2024-09" db="EMBL/GenBank/DDBJ databases">
        <title>Black Yeasts Isolated from many extreme environments.</title>
        <authorList>
            <person name="Coleine C."/>
            <person name="Stajich J.E."/>
            <person name="Selbmann L."/>
        </authorList>
    </citation>
    <scope>NUCLEOTIDE SEQUENCE</scope>
    <source>
        <strain evidence="1">CCFEE 5737</strain>
    </source>
</reference>
<evidence type="ECO:0000313" key="2">
    <source>
        <dbReference type="Proteomes" id="UP001186974"/>
    </source>
</evidence>
<proteinExistence type="predicted"/>
<organism evidence="1 2">
    <name type="scientific">Coniosporium uncinatum</name>
    <dbReference type="NCBI Taxonomy" id="93489"/>
    <lineage>
        <taxon>Eukaryota</taxon>
        <taxon>Fungi</taxon>
        <taxon>Dikarya</taxon>
        <taxon>Ascomycota</taxon>
        <taxon>Pezizomycotina</taxon>
        <taxon>Dothideomycetes</taxon>
        <taxon>Dothideomycetes incertae sedis</taxon>
        <taxon>Coniosporium</taxon>
    </lineage>
</organism>
<dbReference type="EMBL" id="JAWDJW010001272">
    <property type="protein sequence ID" value="KAK3079244.1"/>
    <property type="molecule type" value="Genomic_DNA"/>
</dbReference>
<protein>
    <submittedName>
        <fullName evidence="1">Uncharacterized protein</fullName>
    </submittedName>
</protein>